<dbReference type="InterPro" id="IPR016032">
    <property type="entry name" value="Sig_transdc_resp-reg_C-effctor"/>
</dbReference>
<proteinExistence type="inferred from homology"/>
<organism evidence="8 9">
    <name type="scientific">Saccharothrix xinjiangensis</name>
    <dbReference type="NCBI Taxonomy" id="204798"/>
    <lineage>
        <taxon>Bacteria</taxon>
        <taxon>Bacillati</taxon>
        <taxon>Actinomycetota</taxon>
        <taxon>Actinomycetes</taxon>
        <taxon>Pseudonocardiales</taxon>
        <taxon>Pseudonocardiaceae</taxon>
        <taxon>Saccharothrix</taxon>
    </lineage>
</organism>
<dbReference type="Proteomes" id="UP001595833">
    <property type="component" value="Unassembled WGS sequence"/>
</dbReference>
<dbReference type="InterPro" id="IPR027417">
    <property type="entry name" value="P-loop_NTPase"/>
</dbReference>
<dbReference type="SUPFAM" id="SSF48452">
    <property type="entry name" value="TPR-like"/>
    <property type="match status" value="3"/>
</dbReference>
<dbReference type="CDD" id="cd15831">
    <property type="entry name" value="BTAD"/>
    <property type="match status" value="1"/>
</dbReference>
<accession>A0ABV9XVX0</accession>
<dbReference type="InterPro" id="IPR019734">
    <property type="entry name" value="TPR_rpt"/>
</dbReference>
<evidence type="ECO:0000256" key="3">
    <source>
        <dbReference type="ARBA" id="ARBA00023125"/>
    </source>
</evidence>
<dbReference type="InterPro" id="IPR011990">
    <property type="entry name" value="TPR-like_helical_dom_sf"/>
</dbReference>
<comment type="caution">
    <text evidence="8">The sequence shown here is derived from an EMBL/GenBank/DDBJ whole genome shotgun (WGS) entry which is preliminary data.</text>
</comment>
<evidence type="ECO:0000256" key="1">
    <source>
        <dbReference type="ARBA" id="ARBA00005820"/>
    </source>
</evidence>
<sequence length="965" mass="105574">MAPELCVLGQVELRVDGRLVEVGHARQRCVLAVLLMEANRVVTMEQLLDRVWADRLPHKARAVASNYVSRLRRVLTLAGDVAVVRRGGGYVLEVDPEAVDVHRFRRLVQQARGRDDARALALLEEAEGLWRGEPFAGLDTLWLAAVRTGLERERIAAQLDRIDVALRCGQHTEVLPELFALAERDDLDERVAAQFMLALHRTGRTADALAHYRQLRDRVVKQLGTELGITLQNLHQRILDTDPALILPSAAITSETAAGTEKPVPRQLPVPPRWFTGRSTELARLDEALTAELAEGPQPASTRSGTRAANTVVISAIGGAGGIGKTWLALAWAHRHLDRFPDGQLFVDLQGVSPTDEPMTPAVAVRGFLDALGVDPGRIPTDPEAQAALYRSLVAGKQMLIVLDNAATSKQVIPLLPGSPTCAVLVTGRIRPTSLIDRHCASYVNLGVLSPAEARALLAARLGSDRVTAEHDAVDELLELCGGYPLALSIIARIAATCPGLPLTELAAELRELGLEMLDHDIDPAASLPTVLSWSLHRLTGERRTVFALLGIAPGPDTTLPAVAALTGLPQARARKALTALEEASLLDRRPGGRFAMHGLIRDYAAATARDLPDDLRETALVRVLDFHLHTALAADRVLDPNRPVVRPDPPAPDVHPLLPADFPAATAWLTAEHATILATQRAAAALGRHHVVWHLARALDTFHRRQGYRHDALASWRAALNAADHLPDPATRSRTHRNLGRACSRLGLHVEAARHLDRALVLAVQCCDTAEQAHTRQQLAIACGQQGDDQRALDHARHAVDLYHTLDQPVWQAHALNVAGWFAARLGEFDAAREHCSAALARYRRHQHPNGEAATLDSLAFVAYRTGDHRQAVDHYHRALALFRTHGDAYEVANTLDRVGHPHAALGEHAQAHAVWQEAWRRYQEQGRDDDAERVRRQLDDLILTVASARSKKSWDRHGDAWGS</sequence>
<keyword evidence="9" id="KW-1185">Reference proteome</keyword>
<evidence type="ECO:0000256" key="5">
    <source>
        <dbReference type="PROSITE-ProRule" id="PRU00339"/>
    </source>
</evidence>
<dbReference type="InterPro" id="IPR001867">
    <property type="entry name" value="OmpR/PhoB-type_DNA-bd"/>
</dbReference>
<dbReference type="PROSITE" id="PS51755">
    <property type="entry name" value="OMPR_PHOB"/>
    <property type="match status" value="1"/>
</dbReference>
<dbReference type="SMART" id="SM00028">
    <property type="entry name" value="TPR"/>
    <property type="match status" value="4"/>
</dbReference>
<dbReference type="Pfam" id="PF00486">
    <property type="entry name" value="Trans_reg_C"/>
    <property type="match status" value="1"/>
</dbReference>
<name>A0ABV9XVX0_9PSEU</name>
<dbReference type="SUPFAM" id="SSF46894">
    <property type="entry name" value="C-terminal effector domain of the bipartite response regulators"/>
    <property type="match status" value="1"/>
</dbReference>
<keyword evidence="2" id="KW-0805">Transcription regulation</keyword>
<keyword evidence="4" id="KW-0804">Transcription</keyword>
<feature type="repeat" description="TPR" evidence="5">
    <location>
        <begin position="854"/>
        <end position="887"/>
    </location>
</feature>
<comment type="similarity">
    <text evidence="1">Belongs to the AfsR/DnrI/RedD regulatory family.</text>
</comment>
<dbReference type="InterPro" id="IPR051677">
    <property type="entry name" value="AfsR-DnrI-RedD_regulator"/>
</dbReference>
<dbReference type="Gene3D" id="1.25.40.10">
    <property type="entry name" value="Tetratricopeptide repeat domain"/>
    <property type="match status" value="2"/>
</dbReference>
<evidence type="ECO:0000256" key="6">
    <source>
        <dbReference type="PROSITE-ProRule" id="PRU01091"/>
    </source>
</evidence>
<feature type="DNA-binding region" description="OmpR/PhoB-type" evidence="6">
    <location>
        <begin position="1"/>
        <end position="94"/>
    </location>
</feature>
<dbReference type="Gene3D" id="3.40.50.300">
    <property type="entry name" value="P-loop containing nucleotide triphosphate hydrolases"/>
    <property type="match status" value="1"/>
</dbReference>
<dbReference type="PANTHER" id="PTHR35807:SF1">
    <property type="entry name" value="TRANSCRIPTIONAL REGULATOR REDD"/>
    <property type="match status" value="1"/>
</dbReference>
<dbReference type="InterPro" id="IPR005158">
    <property type="entry name" value="BTAD"/>
</dbReference>
<evidence type="ECO:0000256" key="2">
    <source>
        <dbReference type="ARBA" id="ARBA00023015"/>
    </source>
</evidence>
<feature type="domain" description="OmpR/PhoB-type" evidence="7">
    <location>
        <begin position="1"/>
        <end position="94"/>
    </location>
</feature>
<gene>
    <name evidence="8" type="ORF">ACFPFM_10955</name>
</gene>
<dbReference type="InterPro" id="IPR036388">
    <property type="entry name" value="WH-like_DNA-bd_sf"/>
</dbReference>
<dbReference type="PANTHER" id="PTHR35807">
    <property type="entry name" value="TRANSCRIPTIONAL REGULATOR REDD-RELATED"/>
    <property type="match status" value="1"/>
</dbReference>
<dbReference type="SMART" id="SM01043">
    <property type="entry name" value="BTAD"/>
    <property type="match status" value="1"/>
</dbReference>
<evidence type="ECO:0000313" key="9">
    <source>
        <dbReference type="Proteomes" id="UP001595833"/>
    </source>
</evidence>
<dbReference type="RefSeq" id="WP_344041530.1">
    <property type="nucleotide sequence ID" value="NZ_BAAAKE010000029.1"/>
</dbReference>
<dbReference type="PROSITE" id="PS50005">
    <property type="entry name" value="TPR"/>
    <property type="match status" value="1"/>
</dbReference>
<keyword evidence="5" id="KW-0802">TPR repeat</keyword>
<dbReference type="EMBL" id="JBHSJB010000010">
    <property type="protein sequence ID" value="MFC5054276.1"/>
    <property type="molecule type" value="Genomic_DNA"/>
</dbReference>
<keyword evidence="3 6" id="KW-0238">DNA-binding</keyword>
<dbReference type="Pfam" id="PF03704">
    <property type="entry name" value="BTAD"/>
    <property type="match status" value="1"/>
</dbReference>
<evidence type="ECO:0000259" key="7">
    <source>
        <dbReference type="PROSITE" id="PS51755"/>
    </source>
</evidence>
<dbReference type="Gene3D" id="1.10.10.10">
    <property type="entry name" value="Winged helix-like DNA-binding domain superfamily/Winged helix DNA-binding domain"/>
    <property type="match status" value="1"/>
</dbReference>
<protein>
    <submittedName>
        <fullName evidence="8">BTAD domain-containing putative transcriptional regulator</fullName>
    </submittedName>
</protein>
<dbReference type="Pfam" id="PF13424">
    <property type="entry name" value="TPR_12"/>
    <property type="match status" value="2"/>
</dbReference>
<dbReference type="PRINTS" id="PR00364">
    <property type="entry name" value="DISEASERSIST"/>
</dbReference>
<evidence type="ECO:0000313" key="8">
    <source>
        <dbReference type="EMBL" id="MFC5054276.1"/>
    </source>
</evidence>
<evidence type="ECO:0000256" key="4">
    <source>
        <dbReference type="ARBA" id="ARBA00023163"/>
    </source>
</evidence>
<reference evidence="9" key="1">
    <citation type="journal article" date="2019" name="Int. J. Syst. Evol. Microbiol.">
        <title>The Global Catalogue of Microorganisms (GCM) 10K type strain sequencing project: providing services to taxonomists for standard genome sequencing and annotation.</title>
        <authorList>
            <consortium name="The Broad Institute Genomics Platform"/>
            <consortium name="The Broad Institute Genome Sequencing Center for Infectious Disease"/>
            <person name="Wu L."/>
            <person name="Ma J."/>
        </authorList>
    </citation>
    <scope>NUCLEOTIDE SEQUENCE [LARGE SCALE GENOMIC DNA]</scope>
    <source>
        <strain evidence="9">KCTC 12848</strain>
    </source>
</reference>
<dbReference type="SMART" id="SM00862">
    <property type="entry name" value="Trans_reg_C"/>
    <property type="match status" value="1"/>
</dbReference>
<dbReference type="SUPFAM" id="SSF52540">
    <property type="entry name" value="P-loop containing nucleoside triphosphate hydrolases"/>
    <property type="match status" value="1"/>
</dbReference>